<dbReference type="RefSeq" id="WP_183988404.1">
    <property type="nucleotide sequence ID" value="NZ_JACHHG010000013.1"/>
</dbReference>
<evidence type="ECO:0000256" key="1">
    <source>
        <dbReference type="ARBA" id="ARBA00023015"/>
    </source>
</evidence>
<keyword evidence="2 5" id="KW-0238">DNA-binding</keyword>
<protein>
    <submittedName>
        <fullName evidence="5">DNA-binding GntR family transcriptional regulator</fullName>
    </submittedName>
</protein>
<dbReference type="AlphaFoldDB" id="A0A841I1H1"/>
<dbReference type="Proteomes" id="UP000569951">
    <property type="component" value="Unassembled WGS sequence"/>
</dbReference>
<dbReference type="SUPFAM" id="SSF46785">
    <property type="entry name" value="Winged helix' DNA-binding domain"/>
    <property type="match status" value="1"/>
</dbReference>
<dbReference type="Pfam" id="PF00392">
    <property type="entry name" value="GntR"/>
    <property type="match status" value="1"/>
</dbReference>
<feature type="domain" description="HTH gntR-type" evidence="4">
    <location>
        <begin position="5"/>
        <end position="72"/>
    </location>
</feature>
<dbReference type="InterPro" id="IPR011711">
    <property type="entry name" value="GntR_C"/>
</dbReference>
<evidence type="ECO:0000256" key="3">
    <source>
        <dbReference type="ARBA" id="ARBA00023163"/>
    </source>
</evidence>
<keyword evidence="1" id="KW-0805">Transcription regulation</keyword>
<evidence type="ECO:0000256" key="2">
    <source>
        <dbReference type="ARBA" id="ARBA00023125"/>
    </source>
</evidence>
<dbReference type="Pfam" id="PF07729">
    <property type="entry name" value="FCD"/>
    <property type="match status" value="1"/>
</dbReference>
<evidence type="ECO:0000259" key="4">
    <source>
        <dbReference type="PROSITE" id="PS50949"/>
    </source>
</evidence>
<evidence type="ECO:0000313" key="5">
    <source>
        <dbReference type="EMBL" id="MBB6099661.1"/>
    </source>
</evidence>
<dbReference type="GO" id="GO:0003700">
    <property type="term" value="F:DNA-binding transcription factor activity"/>
    <property type="evidence" value="ECO:0007669"/>
    <property type="project" value="InterPro"/>
</dbReference>
<dbReference type="InterPro" id="IPR036390">
    <property type="entry name" value="WH_DNA-bd_sf"/>
</dbReference>
<keyword evidence="3" id="KW-0804">Transcription</keyword>
<dbReference type="Gene3D" id="1.10.10.10">
    <property type="entry name" value="Winged helix-like DNA-binding domain superfamily/Winged helix DNA-binding domain"/>
    <property type="match status" value="1"/>
</dbReference>
<dbReference type="InterPro" id="IPR036388">
    <property type="entry name" value="WH-like_DNA-bd_sf"/>
</dbReference>
<accession>A0A841I1H1</accession>
<dbReference type="GO" id="GO:0003677">
    <property type="term" value="F:DNA binding"/>
    <property type="evidence" value="ECO:0007669"/>
    <property type="project" value="UniProtKB-KW"/>
</dbReference>
<gene>
    <name evidence="5" type="ORF">HNR42_003114</name>
</gene>
<dbReference type="PANTHER" id="PTHR43537">
    <property type="entry name" value="TRANSCRIPTIONAL REGULATOR, GNTR FAMILY"/>
    <property type="match status" value="1"/>
</dbReference>
<dbReference type="SMART" id="SM00345">
    <property type="entry name" value="HTH_GNTR"/>
    <property type="match status" value="1"/>
</dbReference>
<dbReference type="SMART" id="SM00895">
    <property type="entry name" value="FCD"/>
    <property type="match status" value="1"/>
</dbReference>
<dbReference type="Gene3D" id="1.20.120.530">
    <property type="entry name" value="GntR ligand-binding domain-like"/>
    <property type="match status" value="1"/>
</dbReference>
<dbReference type="PRINTS" id="PR00035">
    <property type="entry name" value="HTHGNTR"/>
</dbReference>
<dbReference type="PANTHER" id="PTHR43537:SF24">
    <property type="entry name" value="GLUCONATE OPERON TRANSCRIPTIONAL REPRESSOR"/>
    <property type="match status" value="1"/>
</dbReference>
<dbReference type="SUPFAM" id="SSF48008">
    <property type="entry name" value="GntR ligand-binding domain-like"/>
    <property type="match status" value="1"/>
</dbReference>
<dbReference type="CDD" id="cd07377">
    <property type="entry name" value="WHTH_GntR"/>
    <property type="match status" value="1"/>
</dbReference>
<dbReference type="InterPro" id="IPR008920">
    <property type="entry name" value="TF_FadR/GntR_C"/>
</dbReference>
<dbReference type="InterPro" id="IPR000524">
    <property type="entry name" value="Tscrpt_reg_HTH_GntR"/>
</dbReference>
<dbReference type="EMBL" id="JACHHG010000013">
    <property type="protein sequence ID" value="MBB6099661.1"/>
    <property type="molecule type" value="Genomic_DNA"/>
</dbReference>
<dbReference type="PROSITE" id="PS50949">
    <property type="entry name" value="HTH_GNTR"/>
    <property type="match status" value="1"/>
</dbReference>
<name>A0A841I1H1_9DEIO</name>
<keyword evidence="6" id="KW-1185">Reference proteome</keyword>
<organism evidence="5 6">
    <name type="scientific">Deinobacterium chartae</name>
    <dbReference type="NCBI Taxonomy" id="521158"/>
    <lineage>
        <taxon>Bacteria</taxon>
        <taxon>Thermotogati</taxon>
        <taxon>Deinococcota</taxon>
        <taxon>Deinococci</taxon>
        <taxon>Deinococcales</taxon>
        <taxon>Deinococcaceae</taxon>
        <taxon>Deinobacterium</taxon>
    </lineage>
</organism>
<evidence type="ECO:0000313" key="6">
    <source>
        <dbReference type="Proteomes" id="UP000569951"/>
    </source>
</evidence>
<proteinExistence type="predicted"/>
<comment type="caution">
    <text evidence="5">The sequence shown here is derived from an EMBL/GenBank/DDBJ whole genome shotgun (WGS) entry which is preliminary data.</text>
</comment>
<reference evidence="5 6" key="1">
    <citation type="submission" date="2020-08" db="EMBL/GenBank/DDBJ databases">
        <title>Genomic Encyclopedia of Type Strains, Phase IV (KMG-IV): sequencing the most valuable type-strain genomes for metagenomic binning, comparative biology and taxonomic classification.</title>
        <authorList>
            <person name="Goeker M."/>
        </authorList>
    </citation>
    <scope>NUCLEOTIDE SEQUENCE [LARGE SCALE GENOMIC DNA]</scope>
    <source>
        <strain evidence="5 6">DSM 21458</strain>
    </source>
</reference>
<sequence length="221" mass="24461">MSTDASATGRAYSAILNGILGGQYAPGTMLSEAALAAQIGVSRTPVRMALTRLQDEGWITVYPKRGALVQGLSERAIADLADARLMLESTSVLRASAETRRTLATRLEAEILVQRETMARRDLRAFIESTIVFHRSFVEASQNTVMLELNDRLADRQRFLLFSSGDRLLARCEAIIHEHEELVRALRDGDATRFSETLRRHLGNTFGTTLRELCPVPGFAV</sequence>